<dbReference type="InterPro" id="IPR020892">
    <property type="entry name" value="Cyclophilin-type_PPIase_CS"/>
</dbReference>
<comment type="caution">
    <text evidence="7">The sequence shown here is derived from an EMBL/GenBank/DDBJ whole genome shotgun (WGS) entry which is preliminary data.</text>
</comment>
<dbReference type="InterPro" id="IPR044665">
    <property type="entry name" value="E_coli_cyclophilin_A-like"/>
</dbReference>
<organism evidence="7 8">
    <name type="scientific">Rubripirellula amarantea</name>
    <dbReference type="NCBI Taxonomy" id="2527999"/>
    <lineage>
        <taxon>Bacteria</taxon>
        <taxon>Pseudomonadati</taxon>
        <taxon>Planctomycetota</taxon>
        <taxon>Planctomycetia</taxon>
        <taxon>Pirellulales</taxon>
        <taxon>Pirellulaceae</taxon>
        <taxon>Rubripirellula</taxon>
    </lineage>
</organism>
<dbReference type="AlphaFoldDB" id="A0A5C5WI35"/>
<evidence type="ECO:0000313" key="8">
    <source>
        <dbReference type="Proteomes" id="UP000316598"/>
    </source>
</evidence>
<dbReference type="EMBL" id="SJPI01000003">
    <property type="protein sequence ID" value="TWT49721.1"/>
    <property type="molecule type" value="Genomic_DNA"/>
</dbReference>
<proteinExistence type="inferred from homology"/>
<dbReference type="OrthoDB" id="270889at2"/>
<comment type="function">
    <text evidence="4">PPIases accelerate the folding of proteins. It catalyzes the cis-trans isomerization of proline imidic peptide bonds in oligopeptides.</text>
</comment>
<evidence type="ECO:0000256" key="3">
    <source>
        <dbReference type="ARBA" id="ARBA00023235"/>
    </source>
</evidence>
<evidence type="ECO:0000256" key="1">
    <source>
        <dbReference type="ARBA" id="ARBA00007365"/>
    </source>
</evidence>
<dbReference type="GO" id="GO:0006457">
    <property type="term" value="P:protein folding"/>
    <property type="evidence" value="ECO:0007669"/>
    <property type="project" value="InterPro"/>
</dbReference>
<keyword evidence="2 4" id="KW-0697">Rotamase</keyword>
<evidence type="ECO:0000313" key="7">
    <source>
        <dbReference type="EMBL" id="TWT49721.1"/>
    </source>
</evidence>
<dbReference type="PANTHER" id="PTHR43246">
    <property type="entry name" value="PEPTIDYL-PROLYL CIS-TRANS ISOMERASE CYP38, CHLOROPLASTIC"/>
    <property type="match status" value="1"/>
</dbReference>
<dbReference type="Proteomes" id="UP000316598">
    <property type="component" value="Unassembled WGS sequence"/>
</dbReference>
<comment type="similarity">
    <text evidence="1 4">Belongs to the cyclophilin-type PPIase family.</text>
</comment>
<keyword evidence="8" id="KW-1185">Reference proteome</keyword>
<name>A0A5C5WI35_9BACT</name>
<gene>
    <name evidence="7" type="ORF">Pla22_49220</name>
</gene>
<evidence type="ECO:0000256" key="2">
    <source>
        <dbReference type="ARBA" id="ARBA00023110"/>
    </source>
</evidence>
<protein>
    <recommendedName>
        <fullName evidence="4">Peptidyl-prolyl cis-trans isomerase</fullName>
        <shortName evidence="4">PPIase</shortName>
        <ecNumber evidence="4">5.2.1.8</ecNumber>
    </recommendedName>
</protein>
<feature type="compositionally biased region" description="Polar residues" evidence="5">
    <location>
        <begin position="235"/>
        <end position="264"/>
    </location>
</feature>
<dbReference type="InterPro" id="IPR029000">
    <property type="entry name" value="Cyclophilin-like_dom_sf"/>
</dbReference>
<dbReference type="Pfam" id="PF00160">
    <property type="entry name" value="Pro_isomerase"/>
    <property type="match status" value="1"/>
</dbReference>
<feature type="region of interest" description="Disordered" evidence="5">
    <location>
        <begin position="218"/>
        <end position="264"/>
    </location>
</feature>
<dbReference type="PROSITE" id="PS00170">
    <property type="entry name" value="CSA_PPIASE_1"/>
    <property type="match status" value="1"/>
</dbReference>
<dbReference type="EC" id="5.2.1.8" evidence="4"/>
<dbReference type="SUPFAM" id="SSF50891">
    <property type="entry name" value="Cyclophilin-like"/>
    <property type="match status" value="1"/>
</dbReference>
<reference evidence="7 8" key="1">
    <citation type="submission" date="2019-02" db="EMBL/GenBank/DDBJ databases">
        <title>Deep-cultivation of Planctomycetes and their phenomic and genomic characterization uncovers novel biology.</title>
        <authorList>
            <person name="Wiegand S."/>
            <person name="Jogler M."/>
            <person name="Boedeker C."/>
            <person name="Pinto D."/>
            <person name="Vollmers J."/>
            <person name="Rivas-Marin E."/>
            <person name="Kohn T."/>
            <person name="Peeters S.H."/>
            <person name="Heuer A."/>
            <person name="Rast P."/>
            <person name="Oberbeckmann S."/>
            <person name="Bunk B."/>
            <person name="Jeske O."/>
            <person name="Meyerdierks A."/>
            <person name="Storesund J.E."/>
            <person name="Kallscheuer N."/>
            <person name="Luecker S."/>
            <person name="Lage O.M."/>
            <person name="Pohl T."/>
            <person name="Merkel B.J."/>
            <person name="Hornburger P."/>
            <person name="Mueller R.-W."/>
            <person name="Bruemmer F."/>
            <person name="Labrenz M."/>
            <person name="Spormann A.M."/>
            <person name="Op Den Camp H."/>
            <person name="Overmann J."/>
            <person name="Amann R."/>
            <person name="Jetten M.S.M."/>
            <person name="Mascher T."/>
            <person name="Medema M.H."/>
            <person name="Devos D.P."/>
            <person name="Kaster A.-K."/>
            <person name="Ovreas L."/>
            <person name="Rohde M."/>
            <person name="Galperin M.Y."/>
            <person name="Jogler C."/>
        </authorList>
    </citation>
    <scope>NUCLEOTIDE SEQUENCE [LARGE SCALE GENOMIC DNA]</scope>
    <source>
        <strain evidence="7 8">Pla22</strain>
    </source>
</reference>
<dbReference type="PRINTS" id="PR00153">
    <property type="entry name" value="CSAPPISMRASE"/>
</dbReference>
<evidence type="ECO:0000256" key="5">
    <source>
        <dbReference type="SAM" id="MobiDB-lite"/>
    </source>
</evidence>
<evidence type="ECO:0000259" key="6">
    <source>
        <dbReference type="PROSITE" id="PS50072"/>
    </source>
</evidence>
<feature type="domain" description="PPIase cyclophilin-type" evidence="6">
    <location>
        <begin position="48"/>
        <end position="212"/>
    </location>
</feature>
<dbReference type="InterPro" id="IPR002130">
    <property type="entry name" value="Cyclophilin-type_PPIase_dom"/>
</dbReference>
<dbReference type="GO" id="GO:0003755">
    <property type="term" value="F:peptidyl-prolyl cis-trans isomerase activity"/>
    <property type="evidence" value="ECO:0007669"/>
    <property type="project" value="UniProtKB-UniRule"/>
</dbReference>
<evidence type="ECO:0000256" key="4">
    <source>
        <dbReference type="RuleBase" id="RU363019"/>
    </source>
</evidence>
<comment type="catalytic activity">
    <reaction evidence="4">
        <text>[protein]-peptidylproline (omega=180) = [protein]-peptidylproline (omega=0)</text>
        <dbReference type="Rhea" id="RHEA:16237"/>
        <dbReference type="Rhea" id="RHEA-COMP:10747"/>
        <dbReference type="Rhea" id="RHEA-COMP:10748"/>
        <dbReference type="ChEBI" id="CHEBI:83833"/>
        <dbReference type="ChEBI" id="CHEBI:83834"/>
        <dbReference type="EC" id="5.2.1.8"/>
    </reaction>
</comment>
<keyword evidence="3 4" id="KW-0413">Isomerase</keyword>
<accession>A0A5C5WI35</accession>
<dbReference type="Gene3D" id="2.40.100.10">
    <property type="entry name" value="Cyclophilin-like"/>
    <property type="match status" value="1"/>
</dbReference>
<dbReference type="PROSITE" id="PS50072">
    <property type="entry name" value="CSA_PPIASE_2"/>
    <property type="match status" value="1"/>
</dbReference>
<sequence length="264" mass="28433">MVLDPLPQSRKSRWFVRSFGSCLLMFVAAVVAGADEPSENPLVQVELDTSLGKIRVQLDSDRAPQTVKNFMAYVESGFYEGTVFHRVIKDFVIQGGGRGTDLRLKDTQAAIANESDNGLKNDEYSIAMARKTDPDSATSQFFINTAGDNHSLDRDQCPDGVGYTVFGEVIAGKEVVDLIESVATRSVVDPHFPAIALGNVPIEPIVIHRVTVVEPSPEAIDSSDVLNDPSPATKEPSTATNQPSPATSEPSTATNEPSQTTEEP</sequence>